<dbReference type="AlphaFoldDB" id="A0A5C5XC07"/>
<sequence length="286" mass="32638">MDTLENLDEFESIFRRATKPQYEYLNIVPRSILIVTDQVDENLESLIEQLKTFSKAFRSVEKWETLRLDDQSTVAKLERQLLEQSADMIVTWRHLCEKSIRPQHSLGVYVDVLTQVLPVPILLLPGSRFEPVSLEDRTCSNVIVVTDHLNGDHRLVNYAAGMVNNDGKLILGHVEDDLVFGRYLKAIEQIPELSTNIAREKLLEQLMHEAKRYSESAAEVLSKISPSVSVIAEIQIGHRLKTYRDLISSYRADLLVMNTKDDEQLAMHGLAYSLSVELIEVPQLLL</sequence>
<dbReference type="OrthoDB" id="9255510at2"/>
<evidence type="ECO:0000313" key="1">
    <source>
        <dbReference type="EMBL" id="TWT59833.1"/>
    </source>
</evidence>
<reference evidence="1 2" key="1">
    <citation type="submission" date="2019-02" db="EMBL/GenBank/DDBJ databases">
        <title>Deep-cultivation of Planctomycetes and their phenomic and genomic characterization uncovers novel biology.</title>
        <authorList>
            <person name="Wiegand S."/>
            <person name="Jogler M."/>
            <person name="Boedeker C."/>
            <person name="Pinto D."/>
            <person name="Vollmers J."/>
            <person name="Rivas-Marin E."/>
            <person name="Kohn T."/>
            <person name="Peeters S.H."/>
            <person name="Heuer A."/>
            <person name="Rast P."/>
            <person name="Oberbeckmann S."/>
            <person name="Bunk B."/>
            <person name="Jeske O."/>
            <person name="Meyerdierks A."/>
            <person name="Storesund J.E."/>
            <person name="Kallscheuer N."/>
            <person name="Luecker S."/>
            <person name="Lage O.M."/>
            <person name="Pohl T."/>
            <person name="Merkel B.J."/>
            <person name="Hornburger P."/>
            <person name="Mueller R.-W."/>
            <person name="Bruemmer F."/>
            <person name="Labrenz M."/>
            <person name="Spormann A.M."/>
            <person name="Op Den Camp H."/>
            <person name="Overmann J."/>
            <person name="Amann R."/>
            <person name="Jetten M.S.M."/>
            <person name="Mascher T."/>
            <person name="Medema M.H."/>
            <person name="Devos D.P."/>
            <person name="Kaster A.-K."/>
            <person name="Ovreas L."/>
            <person name="Rohde M."/>
            <person name="Galperin M.Y."/>
            <person name="Jogler C."/>
        </authorList>
    </citation>
    <scope>NUCLEOTIDE SEQUENCE [LARGE SCALE GENOMIC DNA]</scope>
    <source>
        <strain evidence="1 2">Pan54</strain>
    </source>
</reference>
<dbReference type="EMBL" id="SJPG01000001">
    <property type="protein sequence ID" value="TWT59833.1"/>
    <property type="molecule type" value="Genomic_DNA"/>
</dbReference>
<evidence type="ECO:0000313" key="2">
    <source>
        <dbReference type="Proteomes" id="UP000316095"/>
    </source>
</evidence>
<dbReference type="Gene3D" id="3.40.50.620">
    <property type="entry name" value="HUPs"/>
    <property type="match status" value="1"/>
</dbReference>
<organism evidence="1 2">
    <name type="scientific">Rubinisphaera italica</name>
    <dbReference type="NCBI Taxonomy" id="2527969"/>
    <lineage>
        <taxon>Bacteria</taxon>
        <taxon>Pseudomonadati</taxon>
        <taxon>Planctomycetota</taxon>
        <taxon>Planctomycetia</taxon>
        <taxon>Planctomycetales</taxon>
        <taxon>Planctomycetaceae</taxon>
        <taxon>Rubinisphaera</taxon>
    </lineage>
</organism>
<accession>A0A5C5XC07</accession>
<dbReference type="Proteomes" id="UP000316095">
    <property type="component" value="Unassembled WGS sequence"/>
</dbReference>
<comment type="caution">
    <text evidence="1">The sequence shown here is derived from an EMBL/GenBank/DDBJ whole genome shotgun (WGS) entry which is preliminary data.</text>
</comment>
<protein>
    <recommendedName>
        <fullName evidence="3">Universal stress protein family protein</fullName>
    </recommendedName>
</protein>
<dbReference type="InterPro" id="IPR014729">
    <property type="entry name" value="Rossmann-like_a/b/a_fold"/>
</dbReference>
<dbReference type="SUPFAM" id="SSF52402">
    <property type="entry name" value="Adenine nucleotide alpha hydrolases-like"/>
    <property type="match status" value="1"/>
</dbReference>
<keyword evidence="2" id="KW-1185">Reference proteome</keyword>
<dbReference type="RefSeq" id="WP_146502020.1">
    <property type="nucleotide sequence ID" value="NZ_SJPG01000001.1"/>
</dbReference>
<name>A0A5C5XC07_9PLAN</name>
<proteinExistence type="predicted"/>
<gene>
    <name evidence="1" type="ORF">Pan54_05440</name>
</gene>
<evidence type="ECO:0008006" key="3">
    <source>
        <dbReference type="Google" id="ProtNLM"/>
    </source>
</evidence>